<dbReference type="SUPFAM" id="SSF47413">
    <property type="entry name" value="lambda repressor-like DNA-binding domains"/>
    <property type="match status" value="1"/>
</dbReference>
<dbReference type="InterPro" id="IPR001387">
    <property type="entry name" value="Cro/C1-type_HTH"/>
</dbReference>
<accession>A0A2H4IZS0</accession>
<reference evidence="2" key="1">
    <citation type="submission" date="2017-06" db="EMBL/GenBank/DDBJ databases">
        <title>Novel phages from South African skin metaviromes.</title>
        <authorList>
            <person name="van Zyl L.J."/>
            <person name="Abrahams Y."/>
            <person name="Stander E.A."/>
            <person name="Kirby B.M."/>
            <person name="Clavaud C."/>
            <person name="Farcet C."/>
            <person name="Breton L."/>
            <person name="Trindade M.I."/>
        </authorList>
    </citation>
    <scope>NUCLEOTIDE SEQUENCE</scope>
</reference>
<proteinExistence type="predicted"/>
<dbReference type="Gene3D" id="1.10.260.40">
    <property type="entry name" value="lambda repressor-like DNA-binding domains"/>
    <property type="match status" value="1"/>
</dbReference>
<dbReference type="InterPro" id="IPR010982">
    <property type="entry name" value="Lambda_DNA-bd_dom_sf"/>
</dbReference>
<feature type="domain" description="HTH cro/C1-type" evidence="1">
    <location>
        <begin position="7"/>
        <end position="55"/>
    </location>
</feature>
<protein>
    <recommendedName>
        <fullName evidence="1">HTH cro/C1-type domain-containing protein</fullName>
    </recommendedName>
</protein>
<evidence type="ECO:0000313" key="2">
    <source>
        <dbReference type="EMBL" id="ASN68122.1"/>
    </source>
</evidence>
<sequence>MPVQFTLAKTLHRYDIQQIQLAEESDTRAATIHQLCHGTVKRVNIEMVDRIIPALERLTGAKHSLEDVMIYVRDDEQGAN</sequence>
<gene>
    <name evidence="2" type="ORF">8F11_87</name>
</gene>
<dbReference type="EMBL" id="MF417871">
    <property type="protein sequence ID" value="ASN68122.1"/>
    <property type="molecule type" value="Genomic_DNA"/>
</dbReference>
<dbReference type="Pfam" id="PF13443">
    <property type="entry name" value="HTH_26"/>
    <property type="match status" value="1"/>
</dbReference>
<name>A0A2H4IZS0_9CAUD</name>
<evidence type="ECO:0000259" key="1">
    <source>
        <dbReference type="Pfam" id="PF13443"/>
    </source>
</evidence>
<organism evidence="2">
    <name type="scientific">uncultured Caudovirales phage</name>
    <dbReference type="NCBI Taxonomy" id="2100421"/>
    <lineage>
        <taxon>Viruses</taxon>
        <taxon>Duplodnaviria</taxon>
        <taxon>Heunggongvirae</taxon>
        <taxon>Uroviricota</taxon>
        <taxon>Caudoviricetes</taxon>
        <taxon>Peduoviridae</taxon>
        <taxon>Maltschvirus</taxon>
        <taxon>Maltschvirus maltsch</taxon>
    </lineage>
</organism>
<dbReference type="GO" id="GO:0003677">
    <property type="term" value="F:DNA binding"/>
    <property type="evidence" value="ECO:0007669"/>
    <property type="project" value="InterPro"/>
</dbReference>